<dbReference type="Pfam" id="PF01796">
    <property type="entry name" value="OB_ChsH2_C"/>
    <property type="match status" value="1"/>
</dbReference>
<dbReference type="EMBL" id="VNIQ01000002">
    <property type="protein sequence ID" value="TYQ06099.1"/>
    <property type="molecule type" value="Genomic_DNA"/>
</dbReference>
<name>A0A652YSJ5_NOCGL</name>
<reference evidence="2" key="1">
    <citation type="submission" date="2019-07" db="EMBL/GenBank/DDBJ databases">
        <title>Genomic Encyclopedia of Type Strains, Phase IV (KMG-IV): sequencing the most valuable type-strain genomes for metagenomic binning, comparative biology and taxonomic classification.</title>
        <authorList>
            <person name="Goeker M."/>
        </authorList>
    </citation>
    <scope>NUCLEOTIDE SEQUENCE</scope>
    <source>
        <strain evidence="2">DSM 44596</strain>
    </source>
</reference>
<dbReference type="InterPro" id="IPR012340">
    <property type="entry name" value="NA-bd_OB-fold"/>
</dbReference>
<organism evidence="2">
    <name type="scientific">Nocardia globerula</name>
    <dbReference type="NCBI Taxonomy" id="1818"/>
    <lineage>
        <taxon>Bacteria</taxon>
        <taxon>Bacillati</taxon>
        <taxon>Actinomycetota</taxon>
        <taxon>Actinomycetes</taxon>
        <taxon>Mycobacteriales</taxon>
        <taxon>Nocardiaceae</taxon>
        <taxon>Nocardia</taxon>
    </lineage>
</organism>
<dbReference type="InterPro" id="IPR002878">
    <property type="entry name" value="ChsH2_C"/>
</dbReference>
<accession>A0A652YSJ5</accession>
<sequence>MEAVEASGRGTLYTYSTVYVNDLHPFKTRLPYMAAMVELDEGPRLMTNIEGCEPSDLHVGMPVQVDFRAITDDIDATVFRPIST</sequence>
<dbReference type="PANTHER" id="PTHR34075">
    <property type="entry name" value="BLR3430 PROTEIN"/>
    <property type="match status" value="1"/>
</dbReference>
<protein>
    <submittedName>
        <fullName evidence="2">Acyl-CoA-associated DUF35 OB-fold domain-containing protein</fullName>
    </submittedName>
</protein>
<dbReference type="SUPFAM" id="SSF50249">
    <property type="entry name" value="Nucleic acid-binding proteins"/>
    <property type="match status" value="1"/>
</dbReference>
<feature type="domain" description="ChsH2 C-terminal OB-fold" evidence="1">
    <location>
        <begin position="4"/>
        <end position="68"/>
    </location>
</feature>
<proteinExistence type="predicted"/>
<gene>
    <name evidence="2" type="ORF">FNL38_102229</name>
</gene>
<comment type="caution">
    <text evidence="2">The sequence shown here is derived from an EMBL/GenBank/DDBJ whole genome shotgun (WGS) entry which is preliminary data.</text>
</comment>
<dbReference type="AlphaFoldDB" id="A0A652YSJ5"/>
<dbReference type="InterPro" id="IPR052513">
    <property type="entry name" value="Thioester_dehydratase-like"/>
</dbReference>
<evidence type="ECO:0000259" key="1">
    <source>
        <dbReference type="Pfam" id="PF01796"/>
    </source>
</evidence>
<dbReference type="PANTHER" id="PTHR34075:SF5">
    <property type="entry name" value="BLR3430 PROTEIN"/>
    <property type="match status" value="1"/>
</dbReference>
<evidence type="ECO:0000313" key="2">
    <source>
        <dbReference type="EMBL" id="TYQ06099.1"/>
    </source>
</evidence>